<evidence type="ECO:0000313" key="1">
    <source>
        <dbReference type="Ensembl" id="ENSSDAP00000007483.1"/>
    </source>
</evidence>
<dbReference type="Proteomes" id="UP000694422">
    <property type="component" value="Unplaced"/>
</dbReference>
<dbReference type="AlphaFoldDB" id="A0A8C9PHG8"/>
<accession>A0A8C9PHG8</accession>
<protein>
    <submittedName>
        <fullName evidence="1">Uncharacterized protein</fullName>
    </submittedName>
</protein>
<organism evidence="1 2">
    <name type="scientific">Spermophilus dauricus</name>
    <name type="common">Daurian ground squirrel</name>
    <dbReference type="NCBI Taxonomy" id="99837"/>
    <lineage>
        <taxon>Eukaryota</taxon>
        <taxon>Metazoa</taxon>
        <taxon>Chordata</taxon>
        <taxon>Craniata</taxon>
        <taxon>Vertebrata</taxon>
        <taxon>Euteleostomi</taxon>
        <taxon>Mammalia</taxon>
        <taxon>Eutheria</taxon>
        <taxon>Euarchontoglires</taxon>
        <taxon>Glires</taxon>
        <taxon>Rodentia</taxon>
        <taxon>Sciuromorpha</taxon>
        <taxon>Sciuridae</taxon>
        <taxon>Xerinae</taxon>
        <taxon>Marmotini</taxon>
        <taxon>Spermophilus</taxon>
    </lineage>
</organism>
<keyword evidence="2" id="KW-1185">Reference proteome</keyword>
<reference evidence="1" key="1">
    <citation type="submission" date="2025-08" db="UniProtKB">
        <authorList>
            <consortium name="Ensembl"/>
        </authorList>
    </citation>
    <scope>IDENTIFICATION</scope>
</reference>
<evidence type="ECO:0000313" key="2">
    <source>
        <dbReference type="Proteomes" id="UP000694422"/>
    </source>
</evidence>
<name>A0A8C9PHG8_SPEDA</name>
<sequence length="86" mass="9732">GLDLTSQGSPPLSTTHWTLNTLLFATFPQLAARKALLSQHGLKVKTKDIDQFWQEAVLLAPWIGPVNIWDPQIWMRVILCKKKRGP</sequence>
<dbReference type="Ensembl" id="ENSSDAT00000008514.1">
    <property type="protein sequence ID" value="ENSSDAP00000007483.1"/>
    <property type="gene ID" value="ENSSDAG00000006851.1"/>
</dbReference>
<proteinExistence type="predicted"/>
<reference evidence="1" key="2">
    <citation type="submission" date="2025-09" db="UniProtKB">
        <authorList>
            <consortium name="Ensembl"/>
        </authorList>
    </citation>
    <scope>IDENTIFICATION</scope>
</reference>